<comment type="caution">
    <text evidence="7">The sequence shown here is derived from an EMBL/GenBank/DDBJ whole genome shotgun (WGS) entry which is preliminary data.</text>
</comment>
<evidence type="ECO:0000259" key="6">
    <source>
        <dbReference type="Pfam" id="PF00155"/>
    </source>
</evidence>
<keyword evidence="5" id="KW-0663">Pyridoxal phosphate</keyword>
<dbReference type="OrthoDB" id="9763453at2"/>
<keyword evidence="8" id="KW-1185">Reference proteome</keyword>
<organism evidence="7 8">
    <name type="scientific">Enemella evansiae</name>
    <dbReference type="NCBI Taxonomy" id="2016499"/>
    <lineage>
        <taxon>Bacteria</taxon>
        <taxon>Bacillati</taxon>
        <taxon>Actinomycetota</taxon>
        <taxon>Actinomycetes</taxon>
        <taxon>Propionibacteriales</taxon>
        <taxon>Propionibacteriaceae</taxon>
        <taxon>Enemella</taxon>
    </lineage>
</organism>
<evidence type="ECO:0000256" key="4">
    <source>
        <dbReference type="ARBA" id="ARBA00022679"/>
    </source>
</evidence>
<evidence type="ECO:0000256" key="1">
    <source>
        <dbReference type="ARBA" id="ARBA00001933"/>
    </source>
</evidence>
<evidence type="ECO:0000256" key="5">
    <source>
        <dbReference type="ARBA" id="ARBA00022898"/>
    </source>
</evidence>
<dbReference type="InterPro" id="IPR015422">
    <property type="entry name" value="PyrdxlP-dep_Trfase_small"/>
</dbReference>
<dbReference type="Gene3D" id="3.90.1150.10">
    <property type="entry name" value="Aspartate Aminotransferase, domain 1"/>
    <property type="match status" value="1"/>
</dbReference>
<dbReference type="GO" id="GO:0005737">
    <property type="term" value="C:cytoplasm"/>
    <property type="evidence" value="ECO:0007669"/>
    <property type="project" value="TreeGrafter"/>
</dbReference>
<dbReference type="GO" id="GO:0016212">
    <property type="term" value="F:kynurenine-oxoglutarate transaminase activity"/>
    <property type="evidence" value="ECO:0007669"/>
    <property type="project" value="TreeGrafter"/>
</dbReference>
<protein>
    <submittedName>
        <fullName evidence="7">Aminotransferase</fullName>
    </submittedName>
</protein>
<reference evidence="7 8" key="1">
    <citation type="submission" date="2017-07" db="EMBL/GenBank/DDBJ databases">
        <title>Draft whole genome sequences of clinical Proprionibacteriaceae strains.</title>
        <authorList>
            <person name="Bernier A.-M."/>
            <person name="Bernard K."/>
            <person name="Domingo M.-C."/>
        </authorList>
    </citation>
    <scope>NUCLEOTIDE SEQUENCE [LARGE SCALE GENOMIC DNA]</scope>
    <source>
        <strain evidence="7 8">NML 030167</strain>
    </source>
</reference>
<dbReference type="RefSeq" id="WP_094406365.1">
    <property type="nucleotide sequence ID" value="NZ_NMVO01000016.1"/>
</dbReference>
<dbReference type="GO" id="GO:0030170">
    <property type="term" value="F:pyridoxal phosphate binding"/>
    <property type="evidence" value="ECO:0007669"/>
    <property type="project" value="InterPro"/>
</dbReference>
<comment type="cofactor">
    <cofactor evidence="1">
        <name>pyridoxal 5'-phosphate</name>
        <dbReference type="ChEBI" id="CHEBI:597326"/>
    </cofactor>
</comment>
<dbReference type="FunFam" id="3.40.640.10:FF:000024">
    <property type="entry name" value="Kynurenine--oxoglutarate transaminase 3"/>
    <property type="match status" value="1"/>
</dbReference>
<dbReference type="InterPro" id="IPR004839">
    <property type="entry name" value="Aminotransferase_I/II_large"/>
</dbReference>
<evidence type="ECO:0000313" key="8">
    <source>
        <dbReference type="Proteomes" id="UP000215896"/>
    </source>
</evidence>
<dbReference type="InterPro" id="IPR015424">
    <property type="entry name" value="PyrdxlP-dep_Trfase"/>
</dbReference>
<feature type="domain" description="Aminotransferase class I/classII large" evidence="6">
    <location>
        <begin position="28"/>
        <end position="380"/>
    </location>
</feature>
<dbReference type="PANTHER" id="PTHR43807:SF20">
    <property type="entry name" value="FI04487P"/>
    <property type="match status" value="1"/>
</dbReference>
<dbReference type="Gene3D" id="3.40.640.10">
    <property type="entry name" value="Type I PLP-dependent aspartate aminotransferase-like (Major domain)"/>
    <property type="match status" value="1"/>
</dbReference>
<dbReference type="SUPFAM" id="SSF53383">
    <property type="entry name" value="PLP-dependent transferases"/>
    <property type="match status" value="1"/>
</dbReference>
<gene>
    <name evidence="7" type="ORF">CGZ94_17195</name>
</gene>
<dbReference type="EMBL" id="NMVO01000016">
    <property type="protein sequence ID" value="OYO10716.1"/>
    <property type="molecule type" value="Genomic_DNA"/>
</dbReference>
<sequence length="387" mass="41931">MENPLVPRLRGFGETIFAPMTALAVEHDAINLGQGFPDIDGPREVLDAAAEAMAAGHNQYAPGVGIPALREAVAQHQREFYDIELDPKAEVIISAGATEGMTAAILAFCDVGDEVIALEPSYDCYSGAVAMAGGVFKQVRLHEPSYSLDLDELRAAITPRTRILVVNSPHNPTGHVLSADELAGIAALAQEFDLLVLADEVYEHLTFDRPHIPIATLPGMAERTVTISSAGKTFAVTGWKIGWLSGPARLLKDVLITKQNMTFTNGTPLQFGVAAGLRLPRDWFEGQRVRYQQARDQLISGLEAAGMQVHPSEGTFFVIADISGHGYRDGIDFCERIPGEIGVGAIPSQVFYTDPESAKNYVRFCYAKRADVLTEAARRLATLGERR</sequence>
<keyword evidence="3 7" id="KW-0032">Aminotransferase</keyword>
<dbReference type="Pfam" id="PF00155">
    <property type="entry name" value="Aminotran_1_2"/>
    <property type="match status" value="1"/>
</dbReference>
<comment type="similarity">
    <text evidence="2">Belongs to the class-I pyridoxal-phosphate-dependent aminotransferase family.</text>
</comment>
<dbReference type="Proteomes" id="UP000215896">
    <property type="component" value="Unassembled WGS sequence"/>
</dbReference>
<dbReference type="InterPro" id="IPR015421">
    <property type="entry name" value="PyrdxlP-dep_Trfase_major"/>
</dbReference>
<evidence type="ECO:0000313" key="7">
    <source>
        <dbReference type="EMBL" id="OYO10716.1"/>
    </source>
</evidence>
<evidence type="ECO:0000256" key="3">
    <source>
        <dbReference type="ARBA" id="ARBA00022576"/>
    </source>
</evidence>
<proteinExistence type="inferred from homology"/>
<dbReference type="PANTHER" id="PTHR43807">
    <property type="entry name" value="FI04487P"/>
    <property type="match status" value="1"/>
</dbReference>
<name>A0A255G8I1_9ACTN</name>
<dbReference type="CDD" id="cd00609">
    <property type="entry name" value="AAT_like"/>
    <property type="match status" value="1"/>
</dbReference>
<dbReference type="InterPro" id="IPR051326">
    <property type="entry name" value="Kynurenine-oxoglutarate_AT"/>
</dbReference>
<evidence type="ECO:0000256" key="2">
    <source>
        <dbReference type="ARBA" id="ARBA00007441"/>
    </source>
</evidence>
<dbReference type="AlphaFoldDB" id="A0A255G8I1"/>
<keyword evidence="4 7" id="KW-0808">Transferase</keyword>
<accession>A0A255G8I1</accession>